<reference evidence="2 3" key="1">
    <citation type="submission" date="2020-06" db="EMBL/GenBank/DDBJ databases">
        <title>Transcriptomic and genomic resources for Thalictrum thalictroides and T. hernandezii: Facilitating candidate gene discovery in an emerging model plant lineage.</title>
        <authorList>
            <person name="Arias T."/>
            <person name="Riano-Pachon D.M."/>
            <person name="Di Stilio V.S."/>
        </authorList>
    </citation>
    <scope>NUCLEOTIDE SEQUENCE [LARGE SCALE GENOMIC DNA]</scope>
    <source>
        <strain evidence="3">cv. WT478/WT964</strain>
        <tissue evidence="2">Leaves</tissue>
    </source>
</reference>
<dbReference type="AlphaFoldDB" id="A0A7J6VMG6"/>
<dbReference type="InterPro" id="IPR044730">
    <property type="entry name" value="RNase_H-like_dom_plant"/>
</dbReference>
<dbReference type="Pfam" id="PF13456">
    <property type="entry name" value="RVT_3"/>
    <property type="match status" value="1"/>
</dbReference>
<evidence type="ECO:0000313" key="3">
    <source>
        <dbReference type="Proteomes" id="UP000554482"/>
    </source>
</evidence>
<organism evidence="2 3">
    <name type="scientific">Thalictrum thalictroides</name>
    <name type="common">Rue-anemone</name>
    <name type="synonym">Anemone thalictroides</name>
    <dbReference type="NCBI Taxonomy" id="46969"/>
    <lineage>
        <taxon>Eukaryota</taxon>
        <taxon>Viridiplantae</taxon>
        <taxon>Streptophyta</taxon>
        <taxon>Embryophyta</taxon>
        <taxon>Tracheophyta</taxon>
        <taxon>Spermatophyta</taxon>
        <taxon>Magnoliopsida</taxon>
        <taxon>Ranunculales</taxon>
        <taxon>Ranunculaceae</taxon>
        <taxon>Thalictroideae</taxon>
        <taxon>Thalictrum</taxon>
    </lineage>
</organism>
<dbReference type="CDD" id="cd06222">
    <property type="entry name" value="RNase_H_like"/>
    <property type="match status" value="1"/>
</dbReference>
<dbReference type="InterPro" id="IPR002156">
    <property type="entry name" value="RNaseH_domain"/>
</dbReference>
<dbReference type="EMBL" id="JABWDY010030027">
    <property type="protein sequence ID" value="KAF5185951.1"/>
    <property type="molecule type" value="Genomic_DNA"/>
</dbReference>
<dbReference type="SUPFAM" id="SSF53098">
    <property type="entry name" value="Ribonuclease H-like"/>
    <property type="match status" value="1"/>
</dbReference>
<protein>
    <recommendedName>
        <fullName evidence="1">RNase H type-1 domain-containing protein</fullName>
    </recommendedName>
</protein>
<accession>A0A7J6VMG6</accession>
<dbReference type="Proteomes" id="UP000554482">
    <property type="component" value="Unassembled WGS sequence"/>
</dbReference>
<dbReference type="InterPro" id="IPR053151">
    <property type="entry name" value="RNase_H-like"/>
</dbReference>
<keyword evidence="3" id="KW-1185">Reference proteome</keyword>
<feature type="domain" description="RNase H type-1" evidence="1">
    <location>
        <begin position="5"/>
        <end position="100"/>
    </location>
</feature>
<dbReference type="Gene3D" id="3.30.420.10">
    <property type="entry name" value="Ribonuclease H-like superfamily/Ribonuclease H"/>
    <property type="match status" value="1"/>
</dbReference>
<comment type="caution">
    <text evidence="2">The sequence shown here is derived from an EMBL/GenBank/DDBJ whole genome shotgun (WGS) entry which is preliminary data.</text>
</comment>
<evidence type="ECO:0000259" key="1">
    <source>
        <dbReference type="Pfam" id="PF13456"/>
    </source>
</evidence>
<name>A0A7J6VMG6_THATH</name>
<evidence type="ECO:0000313" key="2">
    <source>
        <dbReference type="EMBL" id="KAF5185951.1"/>
    </source>
</evidence>
<dbReference type="PANTHER" id="PTHR47723:SF19">
    <property type="entry name" value="POLYNUCLEOTIDYL TRANSFERASE, RIBONUCLEASE H-LIKE SUPERFAMILY PROTEIN"/>
    <property type="match status" value="1"/>
</dbReference>
<dbReference type="InterPro" id="IPR012337">
    <property type="entry name" value="RNaseH-like_sf"/>
</dbReference>
<sequence length="131" mass="14476">MVFLSAGSSRGGETSSEEAECKGLLSATRYDIQLKIERLELETDCKAAADFWKGTKANLSWSSIEIMQELKLLSLEFVFFSLSFCNRTGNQAAHLLAKNATLSSLDANTLYSPPSWLCNQLTLDHLFCTAN</sequence>
<proteinExistence type="predicted"/>
<dbReference type="InterPro" id="IPR036397">
    <property type="entry name" value="RNaseH_sf"/>
</dbReference>
<gene>
    <name evidence="2" type="ORF">FRX31_024464</name>
</gene>
<dbReference type="PANTHER" id="PTHR47723">
    <property type="entry name" value="OS05G0353850 PROTEIN"/>
    <property type="match status" value="1"/>
</dbReference>
<dbReference type="GO" id="GO:0003676">
    <property type="term" value="F:nucleic acid binding"/>
    <property type="evidence" value="ECO:0007669"/>
    <property type="project" value="InterPro"/>
</dbReference>
<dbReference type="GO" id="GO:0004523">
    <property type="term" value="F:RNA-DNA hybrid ribonuclease activity"/>
    <property type="evidence" value="ECO:0007669"/>
    <property type="project" value="InterPro"/>
</dbReference>